<reference evidence="4" key="1">
    <citation type="journal article" date="2023" name="Mol. Phylogenet. Evol.">
        <title>Genome-scale phylogeny and comparative genomics of the fungal order Sordariales.</title>
        <authorList>
            <person name="Hensen N."/>
            <person name="Bonometti L."/>
            <person name="Westerberg I."/>
            <person name="Brannstrom I.O."/>
            <person name="Guillou S."/>
            <person name="Cros-Aarteil S."/>
            <person name="Calhoun S."/>
            <person name="Haridas S."/>
            <person name="Kuo A."/>
            <person name="Mondo S."/>
            <person name="Pangilinan J."/>
            <person name="Riley R."/>
            <person name="LaButti K."/>
            <person name="Andreopoulos B."/>
            <person name="Lipzen A."/>
            <person name="Chen C."/>
            <person name="Yan M."/>
            <person name="Daum C."/>
            <person name="Ng V."/>
            <person name="Clum A."/>
            <person name="Steindorff A."/>
            <person name="Ohm R.A."/>
            <person name="Martin F."/>
            <person name="Silar P."/>
            <person name="Natvig D.O."/>
            <person name="Lalanne C."/>
            <person name="Gautier V."/>
            <person name="Ament-Velasquez S.L."/>
            <person name="Kruys A."/>
            <person name="Hutchinson M.I."/>
            <person name="Powell A.J."/>
            <person name="Barry K."/>
            <person name="Miller A.N."/>
            <person name="Grigoriev I.V."/>
            <person name="Debuchy R."/>
            <person name="Gladieux P."/>
            <person name="Hiltunen Thoren M."/>
            <person name="Johannesson H."/>
        </authorList>
    </citation>
    <scope>NUCLEOTIDE SEQUENCE</scope>
    <source>
        <strain evidence="4">CBS 958.72</strain>
    </source>
</reference>
<feature type="region of interest" description="Disordered" evidence="2">
    <location>
        <begin position="181"/>
        <end position="210"/>
    </location>
</feature>
<dbReference type="PANTHER" id="PTHR11842">
    <property type="entry name" value="MITOTIC SPINDLE ASSEMBLY CHECKPOINT PROTEIN MAD2"/>
    <property type="match status" value="1"/>
</dbReference>
<dbReference type="PROSITE" id="PS50815">
    <property type="entry name" value="HORMA"/>
    <property type="match status" value="1"/>
</dbReference>
<gene>
    <name evidence="4" type="ORF">B0T24DRAFT_609660</name>
</gene>
<organism evidence="4 5">
    <name type="scientific">Lasiosphaeria ovina</name>
    <dbReference type="NCBI Taxonomy" id="92902"/>
    <lineage>
        <taxon>Eukaryota</taxon>
        <taxon>Fungi</taxon>
        <taxon>Dikarya</taxon>
        <taxon>Ascomycota</taxon>
        <taxon>Pezizomycotina</taxon>
        <taxon>Sordariomycetes</taxon>
        <taxon>Sordariomycetidae</taxon>
        <taxon>Sordariales</taxon>
        <taxon>Lasiosphaeriaceae</taxon>
        <taxon>Lasiosphaeria</taxon>
    </lineage>
</organism>
<dbReference type="GO" id="GO:0016035">
    <property type="term" value="C:zeta DNA polymerase complex"/>
    <property type="evidence" value="ECO:0007669"/>
    <property type="project" value="TreeGrafter"/>
</dbReference>
<comment type="similarity">
    <text evidence="1">Belongs to the MAD2 family.</text>
</comment>
<evidence type="ECO:0000259" key="3">
    <source>
        <dbReference type="PROSITE" id="PS50815"/>
    </source>
</evidence>
<feature type="region of interest" description="Disordered" evidence="2">
    <location>
        <begin position="1"/>
        <end position="24"/>
    </location>
</feature>
<protein>
    <submittedName>
        <fullName evidence="4">DNA-binding protein</fullName>
    </submittedName>
</protein>
<name>A0AAE0NC98_9PEZI</name>
<evidence type="ECO:0000313" key="4">
    <source>
        <dbReference type="EMBL" id="KAK3378687.1"/>
    </source>
</evidence>
<feature type="domain" description="HORMA" evidence="3">
    <location>
        <begin position="32"/>
        <end position="304"/>
    </location>
</feature>
<sequence>MPPPPVTRAPAPRPNTATAASSSPSLPLDQGFRLLTSFNSFLTVAVHNILFYRGIYPASTFLSARAYNLPVHQNRHPKVCSWIRDAVDAVAAQIAGGHVARIAVVIHSPPPAASDPSSSSESSGLAEGDEQQRAKRLPPPGSVLERWMFDVSRFPAWPTGGSAGGDAPKAMRGFGKMLSEQACHEQSRDNLPSNSRPPSNAAAGESRDDKVNWIDVDEQFRGALRRMAYAGEKMDSLPEGCTFTVAVELRDEALAPIGHPQAWIPAEPNRQSPGVEDRFGPTTEARNDLAGVKTRPVRSVEAGPLFFECWIEEAQAKDETVYD</sequence>
<dbReference type="InterPro" id="IPR045091">
    <property type="entry name" value="Mad2-like"/>
</dbReference>
<feature type="compositionally biased region" description="Low complexity" evidence="2">
    <location>
        <begin position="114"/>
        <end position="123"/>
    </location>
</feature>
<feature type="compositionally biased region" description="Polar residues" evidence="2">
    <location>
        <begin position="189"/>
        <end position="198"/>
    </location>
</feature>
<accession>A0AAE0NC98</accession>
<feature type="compositionally biased region" description="Low complexity" evidence="2">
    <location>
        <begin position="14"/>
        <end position="24"/>
    </location>
</feature>
<dbReference type="AlphaFoldDB" id="A0AAE0NC98"/>
<keyword evidence="4" id="KW-0238">DNA-binding</keyword>
<dbReference type="EMBL" id="JAULSN010000002">
    <property type="protein sequence ID" value="KAK3378687.1"/>
    <property type="molecule type" value="Genomic_DNA"/>
</dbReference>
<dbReference type="InterPro" id="IPR003511">
    <property type="entry name" value="HORMA_dom"/>
</dbReference>
<evidence type="ECO:0000256" key="1">
    <source>
        <dbReference type="ARBA" id="ARBA00010348"/>
    </source>
</evidence>
<dbReference type="GO" id="GO:0003677">
    <property type="term" value="F:DNA binding"/>
    <property type="evidence" value="ECO:0007669"/>
    <property type="project" value="UniProtKB-KW"/>
</dbReference>
<dbReference type="Gene3D" id="3.30.900.10">
    <property type="entry name" value="HORMA domain"/>
    <property type="match status" value="1"/>
</dbReference>
<keyword evidence="5" id="KW-1185">Reference proteome</keyword>
<evidence type="ECO:0000256" key="2">
    <source>
        <dbReference type="SAM" id="MobiDB-lite"/>
    </source>
</evidence>
<comment type="caution">
    <text evidence="4">The sequence shown here is derived from an EMBL/GenBank/DDBJ whole genome shotgun (WGS) entry which is preliminary data.</text>
</comment>
<proteinExistence type="inferred from homology"/>
<dbReference type="Proteomes" id="UP001287356">
    <property type="component" value="Unassembled WGS sequence"/>
</dbReference>
<dbReference type="SUPFAM" id="SSF56019">
    <property type="entry name" value="The spindle assembly checkpoint protein mad2"/>
    <property type="match status" value="1"/>
</dbReference>
<reference evidence="4" key="2">
    <citation type="submission" date="2023-06" db="EMBL/GenBank/DDBJ databases">
        <authorList>
            <consortium name="Lawrence Berkeley National Laboratory"/>
            <person name="Haridas S."/>
            <person name="Hensen N."/>
            <person name="Bonometti L."/>
            <person name="Westerberg I."/>
            <person name="Brannstrom I.O."/>
            <person name="Guillou S."/>
            <person name="Cros-Aarteil S."/>
            <person name="Calhoun S."/>
            <person name="Kuo A."/>
            <person name="Mondo S."/>
            <person name="Pangilinan J."/>
            <person name="Riley R."/>
            <person name="Labutti K."/>
            <person name="Andreopoulos B."/>
            <person name="Lipzen A."/>
            <person name="Chen C."/>
            <person name="Yanf M."/>
            <person name="Daum C."/>
            <person name="Ng V."/>
            <person name="Clum A."/>
            <person name="Steindorff A."/>
            <person name="Ohm R."/>
            <person name="Martin F."/>
            <person name="Silar P."/>
            <person name="Natvig D."/>
            <person name="Lalanne C."/>
            <person name="Gautier V."/>
            <person name="Ament-Velasquez S.L."/>
            <person name="Kruys A."/>
            <person name="Hutchinson M.I."/>
            <person name="Powell A.J."/>
            <person name="Barry K."/>
            <person name="Miller A.N."/>
            <person name="Grigoriev I.V."/>
            <person name="Debuchy R."/>
            <person name="Gladieux P."/>
            <person name="Thoren M.H."/>
            <person name="Johannesson H."/>
        </authorList>
    </citation>
    <scope>NUCLEOTIDE SEQUENCE</scope>
    <source>
        <strain evidence="4">CBS 958.72</strain>
    </source>
</reference>
<feature type="compositionally biased region" description="Pro residues" evidence="2">
    <location>
        <begin position="1"/>
        <end position="13"/>
    </location>
</feature>
<feature type="region of interest" description="Disordered" evidence="2">
    <location>
        <begin position="110"/>
        <end position="140"/>
    </location>
</feature>
<evidence type="ECO:0000313" key="5">
    <source>
        <dbReference type="Proteomes" id="UP001287356"/>
    </source>
</evidence>
<dbReference type="InterPro" id="IPR036570">
    <property type="entry name" value="HORMA_dom_sf"/>
</dbReference>
<dbReference type="PANTHER" id="PTHR11842:SF10">
    <property type="entry name" value="MITOTIC SPINDLE ASSEMBLY CHECKPOINT PROTEIN MAD2B"/>
    <property type="match status" value="1"/>
</dbReference>